<proteinExistence type="predicted"/>
<dbReference type="Proteomes" id="UP000887574">
    <property type="component" value="Unplaced"/>
</dbReference>
<dbReference type="PANTHER" id="PTHR40288">
    <property type="entry name" value="PROTEIN CBG16535-RELATED"/>
    <property type="match status" value="1"/>
</dbReference>
<feature type="compositionally biased region" description="Low complexity" evidence="1">
    <location>
        <begin position="356"/>
        <end position="377"/>
    </location>
</feature>
<evidence type="ECO:0000313" key="4">
    <source>
        <dbReference type="WBParaSite" id="jg12259"/>
    </source>
</evidence>
<dbReference type="WBParaSite" id="jg12259">
    <property type="protein sequence ID" value="jg12259"/>
    <property type="gene ID" value="jg12259"/>
</dbReference>
<feature type="compositionally biased region" description="Polar residues" evidence="1">
    <location>
        <begin position="308"/>
        <end position="323"/>
    </location>
</feature>
<protein>
    <submittedName>
        <fullName evidence="4">Uncharacterized protein</fullName>
    </submittedName>
</protein>
<dbReference type="AlphaFoldDB" id="A0A915CTI6"/>
<organism evidence="3 4">
    <name type="scientific">Ditylenchus dipsaci</name>
    <dbReference type="NCBI Taxonomy" id="166011"/>
    <lineage>
        <taxon>Eukaryota</taxon>
        <taxon>Metazoa</taxon>
        <taxon>Ecdysozoa</taxon>
        <taxon>Nematoda</taxon>
        <taxon>Chromadorea</taxon>
        <taxon>Rhabditida</taxon>
        <taxon>Tylenchina</taxon>
        <taxon>Tylenchomorpha</taxon>
        <taxon>Sphaerularioidea</taxon>
        <taxon>Anguinidae</taxon>
        <taxon>Anguininae</taxon>
        <taxon>Ditylenchus</taxon>
    </lineage>
</organism>
<keyword evidence="3" id="KW-1185">Reference proteome</keyword>
<feature type="compositionally biased region" description="Basic and acidic residues" evidence="1">
    <location>
        <begin position="293"/>
        <end position="303"/>
    </location>
</feature>
<feature type="transmembrane region" description="Helical" evidence="2">
    <location>
        <begin position="171"/>
        <end position="194"/>
    </location>
</feature>
<evidence type="ECO:0000313" key="3">
    <source>
        <dbReference type="Proteomes" id="UP000887574"/>
    </source>
</evidence>
<sequence>MSKKFLDIQDQHSKILGHRILNSQLSLYLGILQLIVCLWSLTQHVFSMLVLNTVLHCDFSSNSTLPALLTSVDAIIFDFGLFHSLWGINGCVAQHLDGGYGRFGWCITHTMALIFCLPFAFVSRPKPYYLWPLLIQQSAYGIGLLILSLAALPRVLPIFMGDLTNAPIHAIFFYTTGTLMNFFLLYIYWHWYWYVEAQWDSARKIRSSQLQNSHNSRTGSLHGYHRQPINNKYLISEFASPTSVPIKEHDQSIPVTNGITLSNGHAFIPPNQNGQICLGQQPDNADLSPPDQNTRDSHPEASRKYSVSPRTSSLCSDQSGTPTQHTKALEAICSADREVQQQVVRQSRKFPPLPSSSPASSQASGMQPAPVLPVQQEEQQHEPEQCWQWGHGDQKTGQATQGGRLSGQEKVSVGAANMKQGPKARNDTKAQVRKPQPNNVAMGITNMGTLAIQRQRQKPAVPRILPNHLPSPPVVHPISHSSAWFREDPLYGQRRQYSSFSQPHQLSLFTWKQHLFTASTPIAIHLWASTGPTSEPATREKSSYKEIS</sequence>
<dbReference type="PANTHER" id="PTHR40288:SF2">
    <property type="entry name" value="G PROTEIN-COUPLED RECEPTOR-RELATED"/>
    <property type="match status" value="1"/>
</dbReference>
<name>A0A915CTI6_9BILA</name>
<keyword evidence="2" id="KW-0812">Transmembrane</keyword>
<feature type="region of interest" description="Disordered" evidence="1">
    <location>
        <begin position="271"/>
        <end position="323"/>
    </location>
</feature>
<keyword evidence="2" id="KW-0472">Membrane</keyword>
<feature type="transmembrane region" description="Helical" evidence="2">
    <location>
        <begin position="102"/>
        <end position="122"/>
    </location>
</feature>
<accession>A0A915CTI6</accession>
<reference evidence="4" key="1">
    <citation type="submission" date="2022-11" db="UniProtKB">
        <authorList>
            <consortium name="WormBaseParasite"/>
        </authorList>
    </citation>
    <scope>IDENTIFICATION</scope>
</reference>
<evidence type="ECO:0000256" key="2">
    <source>
        <dbReference type="SAM" id="Phobius"/>
    </source>
</evidence>
<feature type="region of interest" description="Disordered" evidence="1">
    <location>
        <begin position="340"/>
        <end position="410"/>
    </location>
</feature>
<feature type="transmembrane region" description="Helical" evidence="2">
    <location>
        <begin position="20"/>
        <end position="41"/>
    </location>
</feature>
<feature type="transmembrane region" description="Helical" evidence="2">
    <location>
        <begin position="129"/>
        <end position="151"/>
    </location>
</feature>
<keyword evidence="2" id="KW-1133">Transmembrane helix</keyword>
<evidence type="ECO:0000256" key="1">
    <source>
        <dbReference type="SAM" id="MobiDB-lite"/>
    </source>
</evidence>